<name>A0A368K803_9HYPH</name>
<dbReference type="EMBL" id="QOZG01000002">
    <property type="protein sequence ID" value="RCS24755.1"/>
    <property type="molecule type" value="Genomic_DNA"/>
</dbReference>
<feature type="compositionally biased region" description="Basic and acidic residues" evidence="1">
    <location>
        <begin position="60"/>
        <end position="69"/>
    </location>
</feature>
<evidence type="ECO:0000313" key="2">
    <source>
        <dbReference type="EMBL" id="RCS24755.1"/>
    </source>
</evidence>
<comment type="caution">
    <text evidence="2">The sequence shown here is derived from an EMBL/GenBank/DDBJ whole genome shotgun (WGS) entry which is preliminary data.</text>
</comment>
<dbReference type="Proteomes" id="UP000253420">
    <property type="component" value="Unassembled WGS sequence"/>
</dbReference>
<keyword evidence="3" id="KW-1185">Reference proteome</keyword>
<sequence>MKHAGDSALGRMKAAAKLRAIGVLVRKHPRALLAALSAGIWQAGRVGVQELLQSLGHKGSLRDKKHDTGGARSHKWYSVTSKGSPRQKHRLQ</sequence>
<gene>
    <name evidence="2" type="ORF">DUT91_04625</name>
</gene>
<organism evidence="2 3">
    <name type="scientific">Phyllobacterium salinisoli</name>
    <dbReference type="NCBI Taxonomy" id="1899321"/>
    <lineage>
        <taxon>Bacteria</taxon>
        <taxon>Pseudomonadati</taxon>
        <taxon>Pseudomonadota</taxon>
        <taxon>Alphaproteobacteria</taxon>
        <taxon>Hyphomicrobiales</taxon>
        <taxon>Phyllobacteriaceae</taxon>
        <taxon>Phyllobacterium</taxon>
    </lineage>
</organism>
<protein>
    <submittedName>
        <fullName evidence="2">Uncharacterized protein</fullName>
    </submittedName>
</protein>
<accession>A0A368K803</accession>
<reference evidence="2 3" key="1">
    <citation type="submission" date="2018-07" db="EMBL/GenBank/DDBJ databases">
        <title>The draft genome of Phyllobacterium salinisoli.</title>
        <authorList>
            <person name="Liu L."/>
            <person name="Li L."/>
            <person name="Zhang X."/>
            <person name="Liang L."/>
        </authorList>
    </citation>
    <scope>NUCLEOTIDE SEQUENCE [LARGE SCALE GENOMIC DNA]</scope>
    <source>
        <strain evidence="2 3">LLAN61</strain>
    </source>
</reference>
<evidence type="ECO:0000313" key="3">
    <source>
        <dbReference type="Proteomes" id="UP000253420"/>
    </source>
</evidence>
<feature type="region of interest" description="Disordered" evidence="1">
    <location>
        <begin position="56"/>
        <end position="92"/>
    </location>
</feature>
<proteinExistence type="predicted"/>
<dbReference type="AlphaFoldDB" id="A0A368K803"/>
<evidence type="ECO:0000256" key="1">
    <source>
        <dbReference type="SAM" id="MobiDB-lite"/>
    </source>
</evidence>